<name>A0A2N9L337_9BACT</name>
<evidence type="ECO:0000256" key="4">
    <source>
        <dbReference type="ARBA" id="ARBA00023172"/>
    </source>
</evidence>
<dbReference type="InterPro" id="IPR044068">
    <property type="entry name" value="CB"/>
</dbReference>
<evidence type="ECO:0000313" key="8">
    <source>
        <dbReference type="EMBL" id="SPE17621.1"/>
    </source>
</evidence>
<proteinExistence type="inferred from homology"/>
<dbReference type="SUPFAM" id="SSF56349">
    <property type="entry name" value="DNA breaking-rejoining enzymes"/>
    <property type="match status" value="1"/>
</dbReference>
<dbReference type="Gene3D" id="3.30.160.390">
    <property type="entry name" value="Integrase, DNA-binding domain"/>
    <property type="match status" value="1"/>
</dbReference>
<dbReference type="Pfam" id="PF22022">
    <property type="entry name" value="Phage_int_M"/>
    <property type="match status" value="1"/>
</dbReference>
<keyword evidence="4" id="KW-0233">DNA recombination</keyword>
<dbReference type="PROSITE" id="PS51900">
    <property type="entry name" value="CB"/>
    <property type="match status" value="1"/>
</dbReference>
<feature type="domain" description="Core-binding (CB)" evidence="7">
    <location>
        <begin position="98"/>
        <end position="179"/>
    </location>
</feature>
<dbReference type="InterPro" id="IPR025166">
    <property type="entry name" value="Integrase_DNA_bind_dom"/>
</dbReference>
<reference evidence="9" key="1">
    <citation type="submission" date="2018-02" db="EMBL/GenBank/DDBJ databases">
        <authorList>
            <person name="Hausmann B."/>
        </authorList>
    </citation>
    <scope>NUCLEOTIDE SEQUENCE [LARGE SCALE GENOMIC DNA]</scope>
    <source>
        <strain evidence="9">Peat soil MAG SbA5</strain>
    </source>
</reference>
<comment type="similarity">
    <text evidence="1">Belongs to the 'phage' integrase family.</text>
</comment>
<dbReference type="Proteomes" id="UP000239735">
    <property type="component" value="Unassembled WGS sequence"/>
</dbReference>
<dbReference type="Gene3D" id="1.10.150.130">
    <property type="match status" value="1"/>
</dbReference>
<gene>
    <name evidence="8" type="ORF">SBA5_1070024</name>
</gene>
<dbReference type="AlphaFoldDB" id="A0A2N9L337"/>
<feature type="domain" description="Tyr recombinase" evidence="6">
    <location>
        <begin position="202"/>
        <end position="382"/>
    </location>
</feature>
<dbReference type="InterPro" id="IPR038488">
    <property type="entry name" value="Integrase_DNA-bd_sf"/>
</dbReference>
<dbReference type="CDD" id="cd00801">
    <property type="entry name" value="INT_P4_C"/>
    <property type="match status" value="1"/>
</dbReference>
<dbReference type="InterPro" id="IPR002104">
    <property type="entry name" value="Integrase_catalytic"/>
</dbReference>
<sequence length="410" mass="46758">MALTDLKVRNARPMAEKNFKLSDGHGLYLLVTQCGGKLWRWKYRFDGKEKLMSFGAYPLVSLSAAREAHIEARRTLAKGADPMAGRKAQKEVVPEVVNPFRQVAELWFEKWRTDKDVKYVENTETRLNNDVLSAIGSRPIDEIQAPELVEMILAIESRGASDVARRAHQTTSQIFRFGIAHGLCKQNPAQMFKPGDVLKKIKVVNFARVEKSELPSLFKKIEYYDGSPVTRLAMKLMALVFLRTSELIGGEWSEINFKEARWDIPKQRMKGGARPHIIPLSNQAISVLETLWNYRKNDQWIFPGDHDAKKHMSSNTILKALERMGYKGEMTGHGFRGIASTLLHENGFDPEHIEMQLAHAPENDVAAAYNFAKYLKPRRTMMQWWADYLDRLLQEAELASRSLTVEAAVN</sequence>
<dbReference type="Pfam" id="PF13356">
    <property type="entry name" value="Arm-DNA-bind_3"/>
    <property type="match status" value="1"/>
</dbReference>
<dbReference type="InterPro" id="IPR050808">
    <property type="entry name" value="Phage_Integrase"/>
</dbReference>
<evidence type="ECO:0000259" key="7">
    <source>
        <dbReference type="PROSITE" id="PS51900"/>
    </source>
</evidence>
<evidence type="ECO:0000259" key="6">
    <source>
        <dbReference type="PROSITE" id="PS51898"/>
    </source>
</evidence>
<dbReference type="InterPro" id="IPR013762">
    <property type="entry name" value="Integrase-like_cat_sf"/>
</dbReference>
<dbReference type="GO" id="GO:0015074">
    <property type="term" value="P:DNA integration"/>
    <property type="evidence" value="ECO:0007669"/>
    <property type="project" value="UniProtKB-KW"/>
</dbReference>
<evidence type="ECO:0000256" key="1">
    <source>
        <dbReference type="ARBA" id="ARBA00008857"/>
    </source>
</evidence>
<evidence type="ECO:0000313" key="9">
    <source>
        <dbReference type="Proteomes" id="UP000239735"/>
    </source>
</evidence>
<organism evidence="8 9">
    <name type="scientific">Candidatus Sulfuritelmatomonas gaucii</name>
    <dbReference type="NCBI Taxonomy" id="2043161"/>
    <lineage>
        <taxon>Bacteria</taxon>
        <taxon>Pseudomonadati</taxon>
        <taxon>Acidobacteriota</taxon>
        <taxon>Terriglobia</taxon>
        <taxon>Terriglobales</taxon>
        <taxon>Acidobacteriaceae</taxon>
        <taxon>Candidatus Sulfuritelmatomonas</taxon>
    </lineage>
</organism>
<dbReference type="OrthoDB" id="9795573at2"/>
<evidence type="ECO:0000256" key="2">
    <source>
        <dbReference type="ARBA" id="ARBA00022908"/>
    </source>
</evidence>
<keyword evidence="2" id="KW-0229">DNA integration</keyword>
<dbReference type="PANTHER" id="PTHR30629">
    <property type="entry name" value="PROPHAGE INTEGRASE"/>
    <property type="match status" value="1"/>
</dbReference>
<dbReference type="PANTHER" id="PTHR30629:SF2">
    <property type="entry name" value="PROPHAGE INTEGRASE INTS-RELATED"/>
    <property type="match status" value="1"/>
</dbReference>
<keyword evidence="3 5" id="KW-0238">DNA-binding</keyword>
<dbReference type="Pfam" id="PF00589">
    <property type="entry name" value="Phage_integrase"/>
    <property type="match status" value="1"/>
</dbReference>
<dbReference type="EMBL" id="OKRB01000010">
    <property type="protein sequence ID" value="SPE17621.1"/>
    <property type="molecule type" value="Genomic_DNA"/>
</dbReference>
<dbReference type="InterPro" id="IPR053876">
    <property type="entry name" value="Phage_int_M"/>
</dbReference>
<evidence type="ECO:0000256" key="5">
    <source>
        <dbReference type="PROSITE-ProRule" id="PRU01248"/>
    </source>
</evidence>
<dbReference type="GO" id="GO:0006310">
    <property type="term" value="P:DNA recombination"/>
    <property type="evidence" value="ECO:0007669"/>
    <property type="project" value="UniProtKB-KW"/>
</dbReference>
<dbReference type="Gene3D" id="1.10.443.10">
    <property type="entry name" value="Intergrase catalytic core"/>
    <property type="match status" value="1"/>
</dbReference>
<protein>
    <submittedName>
        <fullName evidence="8">Phage integrase</fullName>
    </submittedName>
</protein>
<evidence type="ECO:0000256" key="3">
    <source>
        <dbReference type="ARBA" id="ARBA00023125"/>
    </source>
</evidence>
<dbReference type="GO" id="GO:0003677">
    <property type="term" value="F:DNA binding"/>
    <property type="evidence" value="ECO:0007669"/>
    <property type="project" value="UniProtKB-UniRule"/>
</dbReference>
<accession>A0A2N9L337</accession>
<dbReference type="PROSITE" id="PS51898">
    <property type="entry name" value="TYR_RECOMBINASE"/>
    <property type="match status" value="1"/>
</dbReference>
<dbReference type="InterPro" id="IPR011010">
    <property type="entry name" value="DNA_brk_join_enz"/>
</dbReference>
<dbReference type="InterPro" id="IPR010998">
    <property type="entry name" value="Integrase_recombinase_N"/>
</dbReference>